<reference evidence="3" key="1">
    <citation type="thesis" date="2020" institute="ProQuest LLC" country="789 East Eisenhower Parkway, Ann Arbor, MI, USA">
        <title>Comparative Genomics and Chromosome Evolution.</title>
        <authorList>
            <person name="Mudd A.B."/>
        </authorList>
    </citation>
    <scope>NUCLEOTIDE SEQUENCE</scope>
    <source>
        <strain evidence="3">HN-11 Male</strain>
        <tissue evidence="3">Kidney and liver</tissue>
    </source>
</reference>
<dbReference type="PANTHER" id="PTHR13457">
    <property type="entry name" value="BAP28"/>
    <property type="match status" value="1"/>
</dbReference>
<comment type="function">
    <text evidence="1">Involved in nucleolar processing of pre-18S ribosomal RNA.</text>
</comment>
<feature type="domain" description="Utp10/HEAT1 HEAT-repeats" evidence="2">
    <location>
        <begin position="16"/>
        <end position="178"/>
    </location>
</feature>
<evidence type="ECO:0000313" key="4">
    <source>
        <dbReference type="Proteomes" id="UP000770717"/>
    </source>
</evidence>
<dbReference type="InterPro" id="IPR011989">
    <property type="entry name" value="ARM-like"/>
</dbReference>
<dbReference type="GO" id="GO:0032040">
    <property type="term" value="C:small-subunit processome"/>
    <property type="evidence" value="ECO:0007669"/>
    <property type="project" value="TreeGrafter"/>
</dbReference>
<keyword evidence="1" id="KW-0687">Ribonucleoprotein</keyword>
<dbReference type="AlphaFoldDB" id="A0A8J6C3J9"/>
<dbReference type="Gene3D" id="1.25.10.10">
    <property type="entry name" value="Leucine-rich Repeat Variant"/>
    <property type="match status" value="1"/>
</dbReference>
<evidence type="ECO:0000259" key="2">
    <source>
        <dbReference type="Pfam" id="PF23243"/>
    </source>
</evidence>
<sequence>MIQKGEQTCKETKADVEKVVEDIIRVFVDALPHVPEHRRLPVLSQLLDTVGAKRFLWVLLVLLFQQHVTKTVILATSGEKDTVLERDTEFWVSVCCEFNVQNQLESLISLLIFLSKLPENKEDDPEQKKSKLQKPKVQKKETELFNVETHSAKQLRHFKFLSVSFMANLLASHTFVGKVVEFKAVEELQELEQKVLEEVLCYIKLVAGSVEANADKPTVKFWRALLNKTYELLDKVNALLPTETFIHVIRGLMSNHLPSVRRKAMDLLNNKLQHQTSWDEQQIELLLELVEDLLSVAQGKGNLEGEEQAINRQTALYSLKLLCKCFGSHKQQLFVPVLNAAVDLLSAEQPEEKNIVGSALLCIAEITSTIQALAIPQLPKLMPALLTTLKHRKELLTSEIHLLSTVTALQKVLETLPHFLSPYLQDSLLQV</sequence>
<comment type="subcellular location">
    <subcellularLocation>
        <location evidence="1">Nucleus</location>
        <location evidence="1">Nucleolus</location>
    </subcellularLocation>
</comment>
<dbReference type="Proteomes" id="UP000770717">
    <property type="component" value="Unassembled WGS sequence"/>
</dbReference>
<comment type="similarity">
    <text evidence="1">Belongs to the HEATR1/UTP10 family.</text>
</comment>
<dbReference type="GO" id="GO:0030515">
    <property type="term" value="F:snoRNA binding"/>
    <property type="evidence" value="ECO:0007669"/>
    <property type="project" value="TreeGrafter"/>
</dbReference>
<keyword evidence="1" id="KW-0539">Nucleus</keyword>
<gene>
    <name evidence="3" type="ORF">GDO78_015181</name>
</gene>
<keyword evidence="1" id="KW-0690">Ribosome biogenesis</keyword>
<dbReference type="GO" id="GO:0000462">
    <property type="term" value="P:maturation of SSU-rRNA from tricistronic rRNA transcript (SSU-rRNA, 5.8S rRNA, LSU-rRNA)"/>
    <property type="evidence" value="ECO:0007669"/>
    <property type="project" value="TreeGrafter"/>
</dbReference>
<dbReference type="GO" id="GO:0045943">
    <property type="term" value="P:positive regulation of transcription by RNA polymerase I"/>
    <property type="evidence" value="ECO:0007669"/>
    <property type="project" value="TreeGrafter"/>
</dbReference>
<proteinExistence type="inferred from homology"/>
<dbReference type="SUPFAM" id="SSF48371">
    <property type="entry name" value="ARM repeat"/>
    <property type="match status" value="1"/>
</dbReference>
<dbReference type="EMBL" id="WNTK01014558">
    <property type="protein sequence ID" value="KAG9461992.1"/>
    <property type="molecule type" value="Genomic_DNA"/>
</dbReference>
<evidence type="ECO:0000313" key="3">
    <source>
        <dbReference type="EMBL" id="KAG9461992.1"/>
    </source>
</evidence>
<comment type="caution">
    <text evidence="3">The sequence shown here is derived from an EMBL/GenBank/DDBJ whole genome shotgun (WGS) entry which is preliminary data.</text>
</comment>
<keyword evidence="4" id="KW-1185">Reference proteome</keyword>
<feature type="non-terminal residue" evidence="3">
    <location>
        <position position="431"/>
    </location>
</feature>
<dbReference type="Pfam" id="PF23243">
    <property type="entry name" value="HEAT_HEATR1"/>
    <property type="match status" value="1"/>
</dbReference>
<organism evidence="3 4">
    <name type="scientific">Eleutherodactylus coqui</name>
    <name type="common">Puerto Rican coqui</name>
    <dbReference type="NCBI Taxonomy" id="57060"/>
    <lineage>
        <taxon>Eukaryota</taxon>
        <taxon>Metazoa</taxon>
        <taxon>Chordata</taxon>
        <taxon>Craniata</taxon>
        <taxon>Vertebrata</taxon>
        <taxon>Euteleostomi</taxon>
        <taxon>Amphibia</taxon>
        <taxon>Batrachia</taxon>
        <taxon>Anura</taxon>
        <taxon>Neobatrachia</taxon>
        <taxon>Hyloidea</taxon>
        <taxon>Eleutherodactylidae</taxon>
        <taxon>Eleutherodactylinae</taxon>
        <taxon>Eleutherodactylus</taxon>
        <taxon>Eleutherodactylus</taxon>
    </lineage>
</organism>
<dbReference type="InterPro" id="IPR016024">
    <property type="entry name" value="ARM-type_fold"/>
</dbReference>
<dbReference type="InterPro" id="IPR040191">
    <property type="entry name" value="UTP10"/>
</dbReference>
<dbReference type="InterPro" id="IPR056473">
    <property type="entry name" value="HEAT_Utp10/HEAT1"/>
</dbReference>
<evidence type="ECO:0000256" key="1">
    <source>
        <dbReference type="RuleBase" id="RU367065"/>
    </source>
</evidence>
<dbReference type="OrthoDB" id="31183at2759"/>
<dbReference type="PANTHER" id="PTHR13457:SF1">
    <property type="entry name" value="HEAT REPEAT-CONTAINING PROTEIN 1"/>
    <property type="match status" value="1"/>
</dbReference>
<dbReference type="GO" id="GO:0030686">
    <property type="term" value="C:90S preribosome"/>
    <property type="evidence" value="ECO:0007669"/>
    <property type="project" value="TreeGrafter"/>
</dbReference>
<name>A0A8J6C3J9_ELECQ</name>
<dbReference type="GO" id="GO:0034455">
    <property type="term" value="C:t-UTP complex"/>
    <property type="evidence" value="ECO:0007669"/>
    <property type="project" value="TreeGrafter"/>
</dbReference>
<accession>A0A8J6C3J9</accession>
<keyword evidence="1" id="KW-0698">rRNA processing</keyword>
<protein>
    <recommendedName>
        <fullName evidence="1">HEAT repeat-containing protein 1</fullName>
    </recommendedName>
</protein>